<accession>A0A653C9U4</accession>
<sequence length="71" mass="8150">QQRQYQGRTHTRSCNDVSYCREKKHSVSAFSAFDLLNIFFIVQCLFVPSGYIREASHLQLVAEQERGGKVA</sequence>
<protein>
    <submittedName>
        <fullName evidence="1">Uncharacterized protein</fullName>
    </submittedName>
</protein>
<dbReference type="AlphaFoldDB" id="A0A653C9U4"/>
<organism evidence="1 2">
    <name type="scientific">Callosobruchus maculatus</name>
    <name type="common">Southern cowpea weevil</name>
    <name type="synonym">Pulse bruchid</name>
    <dbReference type="NCBI Taxonomy" id="64391"/>
    <lineage>
        <taxon>Eukaryota</taxon>
        <taxon>Metazoa</taxon>
        <taxon>Ecdysozoa</taxon>
        <taxon>Arthropoda</taxon>
        <taxon>Hexapoda</taxon>
        <taxon>Insecta</taxon>
        <taxon>Pterygota</taxon>
        <taxon>Neoptera</taxon>
        <taxon>Endopterygota</taxon>
        <taxon>Coleoptera</taxon>
        <taxon>Polyphaga</taxon>
        <taxon>Cucujiformia</taxon>
        <taxon>Chrysomeloidea</taxon>
        <taxon>Chrysomelidae</taxon>
        <taxon>Bruchinae</taxon>
        <taxon>Bruchini</taxon>
        <taxon>Callosobruchus</taxon>
    </lineage>
</organism>
<feature type="non-terminal residue" evidence="1">
    <location>
        <position position="71"/>
    </location>
</feature>
<reference evidence="1 2" key="1">
    <citation type="submission" date="2019-01" db="EMBL/GenBank/DDBJ databases">
        <authorList>
            <person name="Sayadi A."/>
        </authorList>
    </citation>
    <scope>NUCLEOTIDE SEQUENCE [LARGE SCALE GENOMIC DNA]</scope>
</reference>
<dbReference type="OrthoDB" id="6758853at2759"/>
<feature type="non-terminal residue" evidence="1">
    <location>
        <position position="1"/>
    </location>
</feature>
<name>A0A653C9U4_CALMS</name>
<evidence type="ECO:0000313" key="1">
    <source>
        <dbReference type="EMBL" id="VEN44678.1"/>
    </source>
</evidence>
<proteinExistence type="predicted"/>
<dbReference type="Proteomes" id="UP000410492">
    <property type="component" value="Unassembled WGS sequence"/>
</dbReference>
<evidence type="ECO:0000313" key="2">
    <source>
        <dbReference type="Proteomes" id="UP000410492"/>
    </source>
</evidence>
<gene>
    <name evidence="1" type="ORF">CALMAC_LOCUS7389</name>
</gene>
<dbReference type="EMBL" id="CAACVG010007291">
    <property type="protein sequence ID" value="VEN44678.1"/>
    <property type="molecule type" value="Genomic_DNA"/>
</dbReference>
<keyword evidence="2" id="KW-1185">Reference proteome</keyword>